<protein>
    <submittedName>
        <fullName evidence="1">Uncharacterized protein</fullName>
    </submittedName>
</protein>
<reference evidence="1 2" key="1">
    <citation type="submission" date="2020-07" db="EMBL/GenBank/DDBJ databases">
        <title>Characterization and genome sequencing of isolate MD1, a novel member within the family Lachnospiraceae.</title>
        <authorList>
            <person name="Rettenmaier R."/>
            <person name="Di Bello L."/>
            <person name="Zinser C."/>
            <person name="Scheitz K."/>
            <person name="Liebl W."/>
            <person name="Zverlov V."/>
        </authorList>
    </citation>
    <scope>NUCLEOTIDE SEQUENCE [LARGE SCALE GENOMIC DNA]</scope>
    <source>
        <strain evidence="1 2">MD1</strain>
    </source>
</reference>
<evidence type="ECO:0000313" key="2">
    <source>
        <dbReference type="Proteomes" id="UP000574276"/>
    </source>
</evidence>
<organism evidence="1 2">
    <name type="scientific">Variimorphobacter saccharofermentans</name>
    <dbReference type="NCBI Taxonomy" id="2755051"/>
    <lineage>
        <taxon>Bacteria</taxon>
        <taxon>Bacillati</taxon>
        <taxon>Bacillota</taxon>
        <taxon>Clostridia</taxon>
        <taxon>Lachnospirales</taxon>
        <taxon>Lachnospiraceae</taxon>
        <taxon>Variimorphobacter</taxon>
    </lineage>
</organism>
<dbReference type="Proteomes" id="UP000574276">
    <property type="component" value="Unassembled WGS sequence"/>
</dbReference>
<dbReference type="AlphaFoldDB" id="A0A839K5Z8"/>
<dbReference type="EMBL" id="JACEGA010000002">
    <property type="protein sequence ID" value="MBB2184778.1"/>
    <property type="molecule type" value="Genomic_DNA"/>
</dbReference>
<evidence type="ECO:0000313" key="1">
    <source>
        <dbReference type="EMBL" id="MBB2184778.1"/>
    </source>
</evidence>
<name>A0A839K5Z8_9FIRM</name>
<gene>
    <name evidence="1" type="ORF">H0486_18135</name>
</gene>
<keyword evidence="2" id="KW-1185">Reference proteome</keyword>
<comment type="caution">
    <text evidence="1">The sequence shown here is derived from an EMBL/GenBank/DDBJ whole genome shotgun (WGS) entry which is preliminary data.</text>
</comment>
<sequence>MTESARAAQREYYRQYREKNREKLREYQAQYRRKNKAKIRQYQRNFWENRANRLIGGTP</sequence>
<dbReference type="RefSeq" id="WP_228354486.1">
    <property type="nucleotide sequence ID" value="NZ_JACEGA010000002.1"/>
</dbReference>
<accession>A0A839K5Z8</accession>
<proteinExistence type="predicted"/>